<proteinExistence type="predicted"/>
<evidence type="ECO:0000313" key="1">
    <source>
        <dbReference type="EMBL" id="GAB20260.1"/>
    </source>
</evidence>
<dbReference type="OrthoDB" id="3857336at2"/>
<protein>
    <submittedName>
        <fullName evidence="1">Uncharacterized protein</fullName>
    </submittedName>
</protein>
<gene>
    <name evidence="1" type="ORF">GOEFS_109_00050</name>
</gene>
<sequence>MNAKADGGLDLSQLLRGVESSVMSGLLVVEWAEDEIRCAAERWPEHADVLFHAFGFVRPRNGVGRQENLYRSYARELLERLVSGEDTRLGTTAEVLLALCATSLNAPLSHVGLGLYFRLWETAGMPPVSDDGVHYEALSAVSIDAAEIDARRFSQVAERMFIPPEQCDGLHHGRVVACRYAKSPL</sequence>
<dbReference type="Proteomes" id="UP000035034">
    <property type="component" value="Unassembled WGS sequence"/>
</dbReference>
<dbReference type="AlphaFoldDB" id="H0R5A9"/>
<evidence type="ECO:0000313" key="2">
    <source>
        <dbReference type="Proteomes" id="UP000035034"/>
    </source>
</evidence>
<comment type="caution">
    <text evidence="1">The sequence shown here is derived from an EMBL/GenBank/DDBJ whole genome shotgun (WGS) entry which is preliminary data.</text>
</comment>
<dbReference type="eggNOG" id="ENOG5032V5B">
    <property type="taxonomic scope" value="Bacteria"/>
</dbReference>
<reference evidence="1 2" key="1">
    <citation type="submission" date="2011-12" db="EMBL/GenBank/DDBJ databases">
        <title>Whole genome shotgun sequence of Gordonia effusa NBRC 100432.</title>
        <authorList>
            <person name="Yoshida I."/>
            <person name="Takarada H."/>
            <person name="Hosoyama A."/>
            <person name="Tsuchikane K."/>
            <person name="Katsumata H."/>
            <person name="Yamazaki S."/>
            <person name="Fujita N."/>
        </authorList>
    </citation>
    <scope>NUCLEOTIDE SEQUENCE [LARGE SCALE GENOMIC DNA]</scope>
    <source>
        <strain evidence="1 2">NBRC 100432</strain>
    </source>
</reference>
<dbReference type="STRING" id="1077974.GOEFS_109_00050"/>
<dbReference type="EMBL" id="BAEH01000109">
    <property type="protein sequence ID" value="GAB20260.1"/>
    <property type="molecule type" value="Genomic_DNA"/>
</dbReference>
<name>H0R5A9_9ACTN</name>
<dbReference type="RefSeq" id="WP_007319595.1">
    <property type="nucleotide sequence ID" value="NZ_BAEH01000109.1"/>
</dbReference>
<keyword evidence="2" id="KW-1185">Reference proteome</keyword>
<organism evidence="1 2">
    <name type="scientific">Gordonia effusa NBRC 100432</name>
    <dbReference type="NCBI Taxonomy" id="1077974"/>
    <lineage>
        <taxon>Bacteria</taxon>
        <taxon>Bacillati</taxon>
        <taxon>Actinomycetota</taxon>
        <taxon>Actinomycetes</taxon>
        <taxon>Mycobacteriales</taxon>
        <taxon>Gordoniaceae</taxon>
        <taxon>Gordonia</taxon>
    </lineage>
</organism>
<accession>H0R5A9</accession>